<protein>
    <submittedName>
        <fullName evidence="2">ParA family protein</fullName>
    </submittedName>
</protein>
<dbReference type="PIRSF" id="PIRSF009320">
    <property type="entry name" value="Nuc_binding_HP_1000"/>
    <property type="match status" value="1"/>
</dbReference>
<proteinExistence type="predicted"/>
<dbReference type="CDD" id="cd02042">
    <property type="entry name" value="ParAB_family"/>
    <property type="match status" value="1"/>
</dbReference>
<accession>A0A519BH42</accession>
<evidence type="ECO:0000313" key="2">
    <source>
        <dbReference type="EMBL" id="RZD16580.1"/>
    </source>
</evidence>
<gene>
    <name evidence="2" type="ORF">EVJ46_06115</name>
</gene>
<feature type="domain" description="CobQ/CobB/MinD/ParA nucleotide binding" evidence="1">
    <location>
        <begin position="5"/>
        <end position="165"/>
    </location>
</feature>
<sequence>MMKIISVQNSKGGVGKTTLAINIAKYLSMGCNNKTVLYDADPQRTAYDWSCIKQDKSFDVIPIDNPKLLESSIKKNDYNYVVIDNPPAMSQFFITSIKLANYLVVPVASSAFDIWGLSSLIDTINMISKDFSIIFVHNKIIRNALIGSEIKEALLKIEINKKNSVHDVLFRQSYPRSSLLGETVFDTDDSHAQAEIEFIVDEILK</sequence>
<comment type="caution">
    <text evidence="2">The sequence shown here is derived from an EMBL/GenBank/DDBJ whole genome shotgun (WGS) entry which is preliminary data.</text>
</comment>
<dbReference type="EMBL" id="SGBC01000002">
    <property type="protein sequence ID" value="RZD16580.1"/>
    <property type="molecule type" value="Genomic_DNA"/>
</dbReference>
<reference evidence="2 3" key="1">
    <citation type="journal article" date="2019" name="ISME J.">
        <title>Insights into ecological role of a new deltaproteobacterial order Candidatus Acidulodesulfobacterales by metagenomics and metatranscriptomics.</title>
        <authorList>
            <person name="Tan S."/>
            <person name="Liu J."/>
            <person name="Fang Y."/>
            <person name="Hedlund B.P."/>
            <person name="Lian Z.H."/>
            <person name="Huang L.Y."/>
            <person name="Li J.T."/>
            <person name="Huang L.N."/>
            <person name="Li W.J."/>
            <person name="Jiang H.C."/>
            <person name="Dong H.L."/>
            <person name="Shu W.S."/>
        </authorList>
    </citation>
    <scope>NUCLEOTIDE SEQUENCE [LARGE SCALE GENOMIC DNA]</scope>
    <source>
        <strain evidence="2">AP2</strain>
    </source>
</reference>
<name>A0A519BH42_ACIG2</name>
<dbReference type="Gene3D" id="3.40.50.300">
    <property type="entry name" value="P-loop containing nucleotide triphosphate hydrolases"/>
    <property type="match status" value="1"/>
</dbReference>
<dbReference type="PANTHER" id="PTHR13696">
    <property type="entry name" value="P-LOOP CONTAINING NUCLEOSIDE TRIPHOSPHATE HYDROLASE"/>
    <property type="match status" value="1"/>
</dbReference>
<dbReference type="SUPFAM" id="SSF52540">
    <property type="entry name" value="P-loop containing nucleoside triphosphate hydrolases"/>
    <property type="match status" value="1"/>
</dbReference>
<dbReference type="InterPro" id="IPR027417">
    <property type="entry name" value="P-loop_NTPase"/>
</dbReference>
<dbReference type="Proteomes" id="UP000316562">
    <property type="component" value="Unassembled WGS sequence"/>
</dbReference>
<evidence type="ECO:0000259" key="1">
    <source>
        <dbReference type="Pfam" id="PF01656"/>
    </source>
</evidence>
<dbReference type="InterPro" id="IPR050678">
    <property type="entry name" value="DNA_Partitioning_ATPase"/>
</dbReference>
<organism evidence="2 3">
    <name type="scientific">Acididesulfobacter guangdongensis</name>
    <dbReference type="NCBI Taxonomy" id="2597225"/>
    <lineage>
        <taxon>Bacteria</taxon>
        <taxon>Deltaproteobacteria</taxon>
        <taxon>Candidatus Acidulodesulfobacterales</taxon>
        <taxon>Candidatus Acididesulfobacter</taxon>
    </lineage>
</organism>
<dbReference type="PANTHER" id="PTHR13696:SF96">
    <property type="entry name" value="COBQ_COBB_MIND_PARA NUCLEOTIDE BINDING DOMAIN-CONTAINING PROTEIN"/>
    <property type="match status" value="1"/>
</dbReference>
<dbReference type="Pfam" id="PF01656">
    <property type="entry name" value="CbiA"/>
    <property type="match status" value="1"/>
</dbReference>
<evidence type="ECO:0000313" key="3">
    <source>
        <dbReference type="Proteomes" id="UP000316562"/>
    </source>
</evidence>
<dbReference type="AlphaFoldDB" id="A0A519BH42"/>
<dbReference type="InterPro" id="IPR002586">
    <property type="entry name" value="CobQ/CobB/MinD/ParA_Nub-bd_dom"/>
</dbReference>